<dbReference type="eggNOG" id="COG0635">
    <property type="taxonomic scope" value="Bacteria"/>
</dbReference>
<reference evidence="1 2" key="1">
    <citation type="submission" date="2007-03" db="EMBL/GenBank/DDBJ databases">
        <title>Complete sequence of Shewanella loihica PV-4.</title>
        <authorList>
            <consortium name="US DOE Joint Genome Institute"/>
            <person name="Copeland A."/>
            <person name="Lucas S."/>
            <person name="Lapidus A."/>
            <person name="Barry K."/>
            <person name="Detter J.C."/>
            <person name="Glavina del Rio T."/>
            <person name="Hammon N."/>
            <person name="Israni S."/>
            <person name="Dalin E."/>
            <person name="Tice H."/>
            <person name="Pitluck S."/>
            <person name="Chain P."/>
            <person name="Malfatti S."/>
            <person name="Shin M."/>
            <person name="Vergez L."/>
            <person name="Schmutz J."/>
            <person name="Larimer F."/>
            <person name="Land M."/>
            <person name="Hauser L."/>
            <person name="Kyrpides N."/>
            <person name="Mikhailova N."/>
            <person name="Romine M.F."/>
            <person name="Serres G."/>
            <person name="Fredrickson J."/>
            <person name="Tiedje J."/>
            <person name="Richardson P."/>
        </authorList>
    </citation>
    <scope>NUCLEOTIDE SEQUENCE [LARGE SCALE GENOMIC DNA]</scope>
    <source>
        <strain evidence="2">ATCC BAA-1088 / PV-4</strain>
    </source>
</reference>
<gene>
    <name evidence="1" type="ordered locus">Shew_2143</name>
</gene>
<keyword evidence="2" id="KW-1185">Reference proteome</keyword>
<proteinExistence type="predicted"/>
<dbReference type="HOGENOM" id="CLU_1271419_0_0_6"/>
<dbReference type="AlphaFoldDB" id="A3QEW1"/>
<evidence type="ECO:0000313" key="2">
    <source>
        <dbReference type="Proteomes" id="UP000001558"/>
    </source>
</evidence>
<evidence type="ECO:0000313" key="1">
    <source>
        <dbReference type="EMBL" id="ABO24009.1"/>
    </source>
</evidence>
<sequence length="227" mass="25422">MSASLPLVDIPFDRRHTCWFCAEPCAHQFDYHALGHCPHPSLAVPACKECLQIAEKAPLSSIWDCHSAVKDELMRRYAKHLAIGENWTQEELEESDFSCKVFEGFKKSAWFMYQVAKERVSVAPWPLSLKGIPLDTAGFGGGFEFDGVQFSSLAKAVEHYAKMLGLDKAFLHQLLAAVGRDRFGYAVRIARINIVSTAVVKRQVLRDILAEQALDYDSIGNDSLDDE</sequence>
<dbReference type="OrthoDB" id="5888461at2"/>
<dbReference type="STRING" id="323850.Shew_2143"/>
<name>A3QEW1_SHELP</name>
<dbReference type="EMBL" id="CP000606">
    <property type="protein sequence ID" value="ABO24009.1"/>
    <property type="molecule type" value="Genomic_DNA"/>
</dbReference>
<evidence type="ECO:0008006" key="3">
    <source>
        <dbReference type="Google" id="ProtNLM"/>
    </source>
</evidence>
<organism evidence="1 2">
    <name type="scientific">Shewanella loihica (strain ATCC BAA-1088 / PV-4)</name>
    <dbReference type="NCBI Taxonomy" id="323850"/>
    <lineage>
        <taxon>Bacteria</taxon>
        <taxon>Pseudomonadati</taxon>
        <taxon>Pseudomonadota</taxon>
        <taxon>Gammaproteobacteria</taxon>
        <taxon>Alteromonadales</taxon>
        <taxon>Shewanellaceae</taxon>
        <taxon>Shewanella</taxon>
    </lineage>
</organism>
<dbReference type="RefSeq" id="WP_011865941.1">
    <property type="nucleotide sequence ID" value="NC_009092.1"/>
</dbReference>
<dbReference type="Proteomes" id="UP000001558">
    <property type="component" value="Chromosome"/>
</dbReference>
<accession>A3QEW1</accession>
<protein>
    <recommendedName>
        <fullName evidence="3">Orphan protein</fullName>
    </recommendedName>
</protein>
<dbReference type="KEGG" id="slo:Shew_2143"/>